<gene>
    <name evidence="1" type="ORF">S01H1_51451</name>
</gene>
<name>X0VY19_9ZZZZ</name>
<protein>
    <recommendedName>
        <fullName evidence="2">DOD-type homing endonuclease domain-containing protein</fullName>
    </recommendedName>
</protein>
<dbReference type="InterPro" id="IPR027434">
    <property type="entry name" value="Homing_endonucl"/>
</dbReference>
<dbReference type="AlphaFoldDB" id="X0VY19"/>
<proteinExistence type="predicted"/>
<organism evidence="1">
    <name type="scientific">marine sediment metagenome</name>
    <dbReference type="NCBI Taxonomy" id="412755"/>
    <lineage>
        <taxon>unclassified sequences</taxon>
        <taxon>metagenomes</taxon>
        <taxon>ecological metagenomes</taxon>
    </lineage>
</organism>
<dbReference type="EMBL" id="BARS01033198">
    <property type="protein sequence ID" value="GAG23225.1"/>
    <property type="molecule type" value="Genomic_DNA"/>
</dbReference>
<evidence type="ECO:0000313" key="1">
    <source>
        <dbReference type="EMBL" id="GAG23225.1"/>
    </source>
</evidence>
<feature type="non-terminal residue" evidence="1">
    <location>
        <position position="260"/>
    </location>
</feature>
<sequence length="260" mass="30459">NSMNKQNVLLDFEDFLNSYENKNYVNSSTKNKFPIYSEDPLTEEYAYLIGKVIGDGHLDSNFTLKLIGKEKDLIVLRNLIINKFGIDANKFSIRKRVSKGVSHLLQVNYAFFGRILYLLGAPRGNKTKKAFNVPPWILTNKRFKKRFLQALLEDELTAIKIRKCNYSVAPRLKLAKREELIPNLREFMQQVKEAIESFGVECSHISRPIKTRTECQDLYFRIKPNKRNIIKFKEEIGFRLNQDKIDNLKICYDILKRTLN</sequence>
<comment type="caution">
    <text evidence="1">The sequence shown here is derived from an EMBL/GenBank/DDBJ whole genome shotgun (WGS) entry which is preliminary data.</text>
</comment>
<reference evidence="1" key="1">
    <citation type="journal article" date="2014" name="Front. Microbiol.">
        <title>High frequency of phylogenetically diverse reductive dehalogenase-homologous genes in deep subseafloor sedimentary metagenomes.</title>
        <authorList>
            <person name="Kawai M."/>
            <person name="Futagami T."/>
            <person name="Toyoda A."/>
            <person name="Takaki Y."/>
            <person name="Nishi S."/>
            <person name="Hori S."/>
            <person name="Arai W."/>
            <person name="Tsubouchi T."/>
            <person name="Morono Y."/>
            <person name="Uchiyama I."/>
            <person name="Ito T."/>
            <person name="Fujiyama A."/>
            <person name="Inagaki F."/>
            <person name="Takami H."/>
        </authorList>
    </citation>
    <scope>NUCLEOTIDE SEQUENCE</scope>
    <source>
        <strain evidence="1">Expedition CK06-06</strain>
    </source>
</reference>
<evidence type="ECO:0008006" key="2">
    <source>
        <dbReference type="Google" id="ProtNLM"/>
    </source>
</evidence>
<feature type="non-terminal residue" evidence="1">
    <location>
        <position position="1"/>
    </location>
</feature>
<dbReference type="Gene3D" id="3.10.28.10">
    <property type="entry name" value="Homing endonucleases"/>
    <property type="match status" value="1"/>
</dbReference>
<accession>X0VY19</accession>